<sequence>MAHAAHTPQIAYLGAQSTLSPLAVVALRVAVTLTKWSERRRTRIHLANLDDHLLRDVGLDRLTAQREANRKFWLM</sequence>
<keyword evidence="4" id="KW-1185">Reference proteome</keyword>
<feature type="domain" description="YjiS-like" evidence="2">
    <location>
        <begin position="32"/>
        <end position="61"/>
    </location>
</feature>
<comment type="caution">
    <text evidence="3">The sequence shown here is derived from an EMBL/GenBank/DDBJ whole genome shotgun (WGS) entry which is preliminary data.</text>
</comment>
<evidence type="ECO:0000313" key="4">
    <source>
        <dbReference type="Proteomes" id="UP000193926"/>
    </source>
</evidence>
<evidence type="ECO:0000259" key="2">
    <source>
        <dbReference type="Pfam" id="PF06568"/>
    </source>
</evidence>
<dbReference type="EMBL" id="JFKC01000005">
    <property type="protein sequence ID" value="OSQ51438.1"/>
    <property type="molecule type" value="Genomic_DNA"/>
</dbReference>
<name>A0A1X4NM68_9RHOB</name>
<dbReference type="Proteomes" id="UP000193926">
    <property type="component" value="Unassembled WGS sequence"/>
</dbReference>
<dbReference type="Pfam" id="PF06568">
    <property type="entry name" value="YjiS-like"/>
    <property type="match status" value="1"/>
</dbReference>
<keyword evidence="1" id="KW-0812">Transmembrane</keyword>
<keyword evidence="1" id="KW-1133">Transmembrane helix</keyword>
<organism evidence="3 4">
    <name type="scientific">Marivita geojedonensis</name>
    <dbReference type="NCBI Taxonomy" id="1123756"/>
    <lineage>
        <taxon>Bacteria</taxon>
        <taxon>Pseudomonadati</taxon>
        <taxon>Pseudomonadota</taxon>
        <taxon>Alphaproteobacteria</taxon>
        <taxon>Rhodobacterales</taxon>
        <taxon>Roseobacteraceae</taxon>
        <taxon>Marivita</taxon>
    </lineage>
</organism>
<reference evidence="3 4" key="1">
    <citation type="submission" date="2014-03" db="EMBL/GenBank/DDBJ databases">
        <title>The draft genome sequence of Marivita geojedonensis KCTC 23882.</title>
        <authorList>
            <person name="Lai Q."/>
            <person name="Shao Z."/>
        </authorList>
    </citation>
    <scope>NUCLEOTIDE SEQUENCE [LARGE SCALE GENOMIC DNA]</scope>
    <source>
        <strain evidence="3 4">DPG-138</strain>
    </source>
</reference>
<proteinExistence type="predicted"/>
<evidence type="ECO:0000256" key="1">
    <source>
        <dbReference type="SAM" id="Phobius"/>
    </source>
</evidence>
<dbReference type="STRING" id="1123756.MGEO_08215"/>
<dbReference type="AlphaFoldDB" id="A0A1X4NM68"/>
<dbReference type="RefSeq" id="WP_085636242.1">
    <property type="nucleotide sequence ID" value="NZ_JFKC01000005.1"/>
</dbReference>
<evidence type="ECO:0000313" key="3">
    <source>
        <dbReference type="EMBL" id="OSQ51438.1"/>
    </source>
</evidence>
<feature type="transmembrane region" description="Helical" evidence="1">
    <location>
        <begin position="12"/>
        <end position="31"/>
    </location>
</feature>
<accession>A0A1X4NM68</accession>
<keyword evidence="1" id="KW-0472">Membrane</keyword>
<protein>
    <recommendedName>
        <fullName evidence="2">YjiS-like domain-containing protein</fullName>
    </recommendedName>
</protein>
<dbReference type="OrthoDB" id="8005167at2"/>
<dbReference type="InterPro" id="IPR009506">
    <property type="entry name" value="YjiS-like"/>
</dbReference>
<gene>
    <name evidence="3" type="ORF">MGEO_08215</name>
</gene>